<gene>
    <name evidence="1" type="ORF">ACFQZM_09860</name>
</gene>
<sequence>MASEGTKRVCFLLKVRQDRLEEYKLRHQAVWPDMLAALRDTGWHNYSLFLREDGLLVGYLETDDFEAAQAGMARTDVNARWQAEMAPFFEDLDGRPDEGMRPLDEVFHLD</sequence>
<dbReference type="Gene3D" id="3.30.70.100">
    <property type="match status" value="1"/>
</dbReference>
<name>A0ABW2XJE3_9ACTN</name>
<dbReference type="RefSeq" id="WP_131760150.1">
    <property type="nucleotide sequence ID" value="NZ_CAACUY010000104.1"/>
</dbReference>
<dbReference type="Pfam" id="PF05336">
    <property type="entry name" value="rhaM"/>
    <property type="match status" value="1"/>
</dbReference>
<proteinExistence type="predicted"/>
<reference evidence="2" key="1">
    <citation type="journal article" date="2019" name="Int. J. Syst. Evol. Microbiol.">
        <title>The Global Catalogue of Microorganisms (GCM) 10K type strain sequencing project: providing services to taxonomists for standard genome sequencing and annotation.</title>
        <authorList>
            <consortium name="The Broad Institute Genomics Platform"/>
            <consortium name="The Broad Institute Genome Sequencing Center for Infectious Disease"/>
            <person name="Wu L."/>
            <person name="Ma J."/>
        </authorList>
    </citation>
    <scope>NUCLEOTIDE SEQUENCE [LARGE SCALE GENOMIC DNA]</scope>
    <source>
        <strain evidence="2">JCM 9371</strain>
    </source>
</reference>
<evidence type="ECO:0000313" key="2">
    <source>
        <dbReference type="Proteomes" id="UP001597063"/>
    </source>
</evidence>
<dbReference type="Proteomes" id="UP001597063">
    <property type="component" value="Unassembled WGS sequence"/>
</dbReference>
<dbReference type="PANTHER" id="PTHR34389">
    <property type="entry name" value="L-RHAMNOSE MUTAROTASE"/>
    <property type="match status" value="1"/>
</dbReference>
<dbReference type="PANTHER" id="PTHR34389:SF2">
    <property type="entry name" value="L-RHAMNOSE MUTAROTASE"/>
    <property type="match status" value="1"/>
</dbReference>
<protein>
    <submittedName>
        <fullName evidence="1">L-rhamnose mutarotase</fullName>
    </submittedName>
</protein>
<accession>A0ABW2XJE3</accession>
<dbReference type="InterPro" id="IPR011008">
    <property type="entry name" value="Dimeric_a/b-barrel"/>
</dbReference>
<evidence type="ECO:0000313" key="1">
    <source>
        <dbReference type="EMBL" id="MFD0684802.1"/>
    </source>
</evidence>
<dbReference type="EMBL" id="JBHTGP010000004">
    <property type="protein sequence ID" value="MFD0684802.1"/>
    <property type="molecule type" value="Genomic_DNA"/>
</dbReference>
<organism evidence="1 2">
    <name type="scientific">Actinomadura fibrosa</name>
    <dbReference type="NCBI Taxonomy" id="111802"/>
    <lineage>
        <taxon>Bacteria</taxon>
        <taxon>Bacillati</taxon>
        <taxon>Actinomycetota</taxon>
        <taxon>Actinomycetes</taxon>
        <taxon>Streptosporangiales</taxon>
        <taxon>Thermomonosporaceae</taxon>
        <taxon>Actinomadura</taxon>
    </lineage>
</organism>
<dbReference type="InterPro" id="IPR008000">
    <property type="entry name" value="Rham/fucose_mutarotase"/>
</dbReference>
<comment type="caution">
    <text evidence="1">The sequence shown here is derived from an EMBL/GenBank/DDBJ whole genome shotgun (WGS) entry which is preliminary data.</text>
</comment>
<keyword evidence="2" id="KW-1185">Reference proteome</keyword>
<dbReference type="SUPFAM" id="SSF54909">
    <property type="entry name" value="Dimeric alpha+beta barrel"/>
    <property type="match status" value="1"/>
</dbReference>